<evidence type="ECO:0000313" key="3">
    <source>
        <dbReference type="Proteomes" id="UP001597368"/>
    </source>
</evidence>
<dbReference type="InterPro" id="IPR007278">
    <property type="entry name" value="DUF397"/>
</dbReference>
<protein>
    <submittedName>
        <fullName evidence="2">DUF397 domain-containing protein</fullName>
    </submittedName>
</protein>
<name>A0ABW4T4Z9_9ACTN</name>
<dbReference type="EMBL" id="JBHUFV010000055">
    <property type="protein sequence ID" value="MFD1937068.1"/>
    <property type="molecule type" value="Genomic_DNA"/>
</dbReference>
<accession>A0ABW4T4Z9</accession>
<reference evidence="3" key="1">
    <citation type="journal article" date="2019" name="Int. J. Syst. Evol. Microbiol.">
        <title>The Global Catalogue of Microorganisms (GCM) 10K type strain sequencing project: providing services to taxonomists for standard genome sequencing and annotation.</title>
        <authorList>
            <consortium name="The Broad Institute Genomics Platform"/>
            <consortium name="The Broad Institute Genome Sequencing Center for Infectious Disease"/>
            <person name="Wu L."/>
            <person name="Ma J."/>
        </authorList>
    </citation>
    <scope>NUCLEOTIDE SEQUENCE [LARGE SCALE GENOMIC DNA]</scope>
    <source>
        <strain evidence="3">ICMP 6774ER</strain>
    </source>
</reference>
<comment type="caution">
    <text evidence="2">The sequence shown here is derived from an EMBL/GenBank/DDBJ whole genome shotgun (WGS) entry which is preliminary data.</text>
</comment>
<dbReference type="RefSeq" id="WP_379577919.1">
    <property type="nucleotide sequence ID" value="NZ_JBHUFV010000055.1"/>
</dbReference>
<dbReference type="Pfam" id="PF04149">
    <property type="entry name" value="DUF397"/>
    <property type="match status" value="1"/>
</dbReference>
<gene>
    <name evidence="2" type="ORF">ACFSKW_36920</name>
</gene>
<feature type="domain" description="DUF397" evidence="1">
    <location>
        <begin position="10"/>
        <end position="60"/>
    </location>
</feature>
<evidence type="ECO:0000259" key="1">
    <source>
        <dbReference type="Pfam" id="PF04149"/>
    </source>
</evidence>
<dbReference type="Proteomes" id="UP001597368">
    <property type="component" value="Unassembled WGS sequence"/>
</dbReference>
<organism evidence="2 3">
    <name type="scientific">Nonomuraea mangrovi</name>
    <dbReference type="NCBI Taxonomy" id="2316207"/>
    <lineage>
        <taxon>Bacteria</taxon>
        <taxon>Bacillati</taxon>
        <taxon>Actinomycetota</taxon>
        <taxon>Actinomycetes</taxon>
        <taxon>Streptosporangiales</taxon>
        <taxon>Streptosporangiaceae</taxon>
        <taxon>Nonomuraea</taxon>
    </lineage>
</organism>
<proteinExistence type="predicted"/>
<sequence length="68" mass="7519">MESTTSEEIVWRKSSLSNLSGECVEVARDGQAILVRHSKRPDDAVLEFSIGEWKAFIGGVALGEFSYE</sequence>
<keyword evidence="3" id="KW-1185">Reference proteome</keyword>
<evidence type="ECO:0000313" key="2">
    <source>
        <dbReference type="EMBL" id="MFD1937068.1"/>
    </source>
</evidence>